<feature type="domain" description="NodB homology" evidence="2">
    <location>
        <begin position="34"/>
        <end position="220"/>
    </location>
</feature>
<name>A0ABS3VV79_MICEH</name>
<comment type="caution">
    <text evidence="3">The sequence shown here is derived from an EMBL/GenBank/DDBJ whole genome shotgun (WGS) entry which is preliminary data.</text>
</comment>
<evidence type="ECO:0000259" key="2">
    <source>
        <dbReference type="PROSITE" id="PS51677"/>
    </source>
</evidence>
<evidence type="ECO:0000313" key="3">
    <source>
        <dbReference type="EMBL" id="MBO4208294.1"/>
    </source>
</evidence>
<reference evidence="3 4" key="1">
    <citation type="submission" date="2019-12" db="EMBL/GenBank/DDBJ databases">
        <title>Whole genome sequencing of endophytic Actinobacterium Micromonospora sp. MPMI6T.</title>
        <authorList>
            <person name="Evv R."/>
            <person name="Podile A.R."/>
        </authorList>
    </citation>
    <scope>NUCLEOTIDE SEQUENCE [LARGE SCALE GENOMIC DNA]</scope>
    <source>
        <strain evidence="3 4">MPMI6</strain>
    </source>
</reference>
<accession>A0ABS3VV79</accession>
<sequence>ARPPAPESGTGAEQRQLPLEQGGPYGSRLTTGSNQVALTFDDGPDPKWTPQTLELLRRYQVKATFCLVGQNAQRYPDLVRAIVAEGHTLCNHSWNHDLLLGSRSPQVIETDLLRTNQAIWAAAPGARVAYYRQPGGNWTYPVVLIAQELGMTALHWTVDPKDWNRPGAGSIAAVVTGSTVPGSVVLLHDAGGDRQGTIVALGTILPNLVRRFQLDALPTGTA</sequence>
<dbReference type="Proteomes" id="UP000823521">
    <property type="component" value="Unassembled WGS sequence"/>
</dbReference>
<dbReference type="RefSeq" id="WP_208815283.1">
    <property type="nucleotide sequence ID" value="NZ_WVUH01000184.1"/>
</dbReference>
<dbReference type="PROSITE" id="PS51677">
    <property type="entry name" value="NODB"/>
    <property type="match status" value="1"/>
</dbReference>
<dbReference type="InterPro" id="IPR050248">
    <property type="entry name" value="Polysacc_deacetylase_ArnD"/>
</dbReference>
<dbReference type="InterPro" id="IPR011330">
    <property type="entry name" value="Glyco_hydro/deAcase_b/a-brl"/>
</dbReference>
<protein>
    <submittedName>
        <fullName evidence="3">Polysaccharide deacetylase family protein</fullName>
    </submittedName>
</protein>
<feature type="non-terminal residue" evidence="3">
    <location>
        <position position="1"/>
    </location>
</feature>
<dbReference type="Gene3D" id="3.20.20.370">
    <property type="entry name" value="Glycoside hydrolase/deacetylase"/>
    <property type="match status" value="1"/>
</dbReference>
<dbReference type="CDD" id="cd10917">
    <property type="entry name" value="CE4_NodB_like_6s_7s"/>
    <property type="match status" value="1"/>
</dbReference>
<dbReference type="PANTHER" id="PTHR10587:SF137">
    <property type="entry name" value="4-DEOXY-4-FORMAMIDO-L-ARABINOSE-PHOSPHOUNDECAPRENOL DEFORMYLASE ARND-RELATED"/>
    <property type="match status" value="1"/>
</dbReference>
<feature type="region of interest" description="Disordered" evidence="1">
    <location>
        <begin position="1"/>
        <end position="28"/>
    </location>
</feature>
<evidence type="ECO:0000313" key="4">
    <source>
        <dbReference type="Proteomes" id="UP000823521"/>
    </source>
</evidence>
<dbReference type="EMBL" id="WVUH01000184">
    <property type="protein sequence ID" value="MBO4208294.1"/>
    <property type="molecule type" value="Genomic_DNA"/>
</dbReference>
<keyword evidence="4" id="KW-1185">Reference proteome</keyword>
<gene>
    <name evidence="3" type="ORF">GSF22_20110</name>
</gene>
<organism evidence="3 4">
    <name type="scientific">Micromonospora echinofusca</name>
    <dbReference type="NCBI Taxonomy" id="47858"/>
    <lineage>
        <taxon>Bacteria</taxon>
        <taxon>Bacillati</taxon>
        <taxon>Actinomycetota</taxon>
        <taxon>Actinomycetes</taxon>
        <taxon>Micromonosporales</taxon>
        <taxon>Micromonosporaceae</taxon>
        <taxon>Micromonospora</taxon>
    </lineage>
</organism>
<evidence type="ECO:0000256" key="1">
    <source>
        <dbReference type="SAM" id="MobiDB-lite"/>
    </source>
</evidence>
<dbReference type="InterPro" id="IPR002509">
    <property type="entry name" value="NODB_dom"/>
</dbReference>
<dbReference type="SUPFAM" id="SSF88713">
    <property type="entry name" value="Glycoside hydrolase/deacetylase"/>
    <property type="match status" value="1"/>
</dbReference>
<dbReference type="Pfam" id="PF01522">
    <property type="entry name" value="Polysacc_deac_1"/>
    <property type="match status" value="1"/>
</dbReference>
<dbReference type="PANTHER" id="PTHR10587">
    <property type="entry name" value="GLYCOSYL TRANSFERASE-RELATED"/>
    <property type="match status" value="1"/>
</dbReference>
<proteinExistence type="predicted"/>